<dbReference type="AlphaFoldDB" id="A0A069ZZ76"/>
<evidence type="ECO:0000313" key="1">
    <source>
        <dbReference type="EMBL" id="AJR10992.1"/>
    </source>
</evidence>
<sequence>MGANKIHAITQQIRLQRDSCFTEKIQNSSLQPLNVIAGLTETLNPNAEVTGLRSFLPIISAASARVPLNEMNIFSPKIE</sequence>
<proteinExistence type="predicted"/>
<evidence type="ECO:0000313" key="2">
    <source>
        <dbReference type="Proteomes" id="UP000260363"/>
    </source>
</evidence>
<dbReference type="Proteomes" id="UP000260363">
    <property type="component" value="Chromosome"/>
</dbReference>
<dbReference type="KEGG" id="cmg:NC81_02215"/>
<dbReference type="KEGG" id="cmx:DNC_02220"/>
<organism evidence="1 2">
    <name type="scientific">Chlamydia muridarum</name>
    <dbReference type="NCBI Taxonomy" id="83560"/>
    <lineage>
        <taxon>Bacteria</taxon>
        <taxon>Pseudomonadati</taxon>
        <taxon>Chlamydiota</taxon>
        <taxon>Chlamydiia</taxon>
        <taxon>Chlamydiales</taxon>
        <taxon>Chlamydiaceae</taxon>
        <taxon>Chlamydia/Chlamydophila group</taxon>
        <taxon>Chlamydia</taxon>
    </lineage>
</organism>
<reference evidence="1 2" key="1">
    <citation type="submission" date="2014-02" db="EMBL/GenBank/DDBJ databases">
        <authorList>
            <person name="Chen C."/>
            <person name="Conrad T.A."/>
            <person name="Zhou Z."/>
            <person name="Lai Z."/>
            <person name="Zhong G."/>
        </authorList>
    </citation>
    <scope>NUCLEOTIDE SEQUENCE [LARGE SCALE GENOMIC DNA]</scope>
    <source>
        <strain evidence="1 2">Nigg3-28</strain>
    </source>
</reference>
<accession>A0A069ZZ76</accession>
<dbReference type="KEGG" id="cmm:NC80_02200"/>
<gene>
    <name evidence="1" type="ORF">BD36_02370</name>
</gene>
<protein>
    <submittedName>
        <fullName evidence="1">Uncharacterized protein</fullName>
    </submittedName>
</protein>
<dbReference type="PATRIC" id="fig|83560.10.peg.454"/>
<dbReference type="EMBL" id="CP007217">
    <property type="protein sequence ID" value="AJR10992.1"/>
    <property type="molecule type" value="Genomic_DNA"/>
</dbReference>
<name>A0A069ZZ76_CHLMR</name>